<accession>A0A553BYR2</accession>
<evidence type="ECO:0000313" key="4">
    <source>
        <dbReference type="Proteomes" id="UP000318669"/>
    </source>
</evidence>
<dbReference type="InterPro" id="IPR045916">
    <property type="entry name" value="DUF5777"/>
</dbReference>
<keyword evidence="1" id="KW-0732">Signal</keyword>
<feature type="signal peptide" evidence="1">
    <location>
        <begin position="1"/>
        <end position="22"/>
    </location>
</feature>
<protein>
    <recommendedName>
        <fullName evidence="2">DUF5777 domain-containing protein</fullName>
    </recommendedName>
</protein>
<dbReference type="EMBL" id="VJZL01000001">
    <property type="protein sequence ID" value="TRX13460.1"/>
    <property type="molecule type" value="Genomic_DNA"/>
</dbReference>
<comment type="caution">
    <text evidence="3">The sequence shown here is derived from an EMBL/GenBank/DDBJ whole genome shotgun (WGS) entry which is preliminary data.</text>
</comment>
<feature type="domain" description="DUF5777" evidence="2">
    <location>
        <begin position="47"/>
        <end position="310"/>
    </location>
</feature>
<organism evidence="3 4">
    <name type="scientific">Flavobacterium gawalongense</name>
    <dbReference type="NCBI Taxonomy" id="2594432"/>
    <lineage>
        <taxon>Bacteria</taxon>
        <taxon>Pseudomonadati</taxon>
        <taxon>Bacteroidota</taxon>
        <taxon>Flavobacteriia</taxon>
        <taxon>Flavobacteriales</taxon>
        <taxon>Flavobacteriaceae</taxon>
        <taxon>Flavobacterium</taxon>
    </lineage>
</organism>
<gene>
    <name evidence="3" type="ORF">FNW11_00945</name>
</gene>
<feature type="chain" id="PRO_5021794678" description="DUF5777 domain-containing protein" evidence="1">
    <location>
        <begin position="23"/>
        <end position="317"/>
    </location>
</feature>
<dbReference type="Proteomes" id="UP000318669">
    <property type="component" value="Unassembled WGS sequence"/>
</dbReference>
<dbReference type="OrthoDB" id="1117410at2"/>
<evidence type="ECO:0000259" key="2">
    <source>
        <dbReference type="Pfam" id="PF19089"/>
    </source>
</evidence>
<evidence type="ECO:0000313" key="3">
    <source>
        <dbReference type="EMBL" id="TRX13460.1"/>
    </source>
</evidence>
<name>A0A553BYR2_9FLAO</name>
<dbReference type="AlphaFoldDB" id="A0A553BYR2"/>
<evidence type="ECO:0000256" key="1">
    <source>
        <dbReference type="SAM" id="SignalP"/>
    </source>
</evidence>
<sequence length="317" mass="35907">MKMNQRLRIVLVVMLPVFSVTAQDNMENYLPSETTSEKDTIPVYATFKSSKIINARSNELVHKGELDFIISHRFGDAGGHYGGFKTFYGTDNAADIKIALDYGLSDRLAIGISRTKGATAIRQLLEANCKYKLLEQTEKDRIPLGITFFGNAVVSTMSSNVNPKVPDHFDTFSDRWSFVAQTIIVRKFSSNFSLALLPTYTHYNRVGYRDSNDVFAVGIGARAKLTKRMALIADYFYTFDSGNRKAYFEKNGLPFYNPLAAGLEIETGGHVFQLTFMNNTALLENQFIPYTTTSWKKGQFRWGFSISRPFSFKRKNR</sequence>
<proteinExistence type="predicted"/>
<dbReference type="Pfam" id="PF19089">
    <property type="entry name" value="DUF5777"/>
    <property type="match status" value="1"/>
</dbReference>
<reference evidence="3 4" key="1">
    <citation type="submission" date="2019-07" db="EMBL/GenBank/DDBJ databases">
        <title>Novel species of Flavobacterium.</title>
        <authorList>
            <person name="Liu Q."/>
            <person name="Xin Y.-H."/>
        </authorList>
    </citation>
    <scope>NUCLEOTIDE SEQUENCE [LARGE SCALE GENOMIC DNA]</scope>
    <source>
        <strain evidence="3 4">GSR22</strain>
    </source>
</reference>